<evidence type="ECO:0000259" key="2">
    <source>
        <dbReference type="Pfam" id="PF07811"/>
    </source>
</evidence>
<comment type="caution">
    <text evidence="3">The sequence shown here is derived from an EMBL/GenBank/DDBJ whole genome shotgun (WGS) entry which is preliminary data.</text>
</comment>
<dbReference type="Proteomes" id="UP000281915">
    <property type="component" value="Unassembled WGS sequence"/>
</dbReference>
<keyword evidence="1" id="KW-0472">Membrane</keyword>
<dbReference type="InterPro" id="IPR012495">
    <property type="entry name" value="TadE-like_dom"/>
</dbReference>
<name>A0A3M8CNG2_9BACL</name>
<reference evidence="3 4" key="1">
    <citation type="submission" date="2018-10" db="EMBL/GenBank/DDBJ databases">
        <title>Phylogenomics of Brevibacillus.</title>
        <authorList>
            <person name="Dunlap C."/>
        </authorList>
    </citation>
    <scope>NUCLEOTIDE SEQUENCE [LARGE SCALE GENOMIC DNA]</scope>
    <source>
        <strain evidence="3 4">JCM 15085</strain>
    </source>
</reference>
<protein>
    <submittedName>
        <fullName evidence="3">Pilus assembly protein</fullName>
    </submittedName>
</protein>
<feature type="transmembrane region" description="Helical" evidence="1">
    <location>
        <begin position="21"/>
        <end position="44"/>
    </location>
</feature>
<evidence type="ECO:0000313" key="4">
    <source>
        <dbReference type="Proteomes" id="UP000281915"/>
    </source>
</evidence>
<evidence type="ECO:0000313" key="3">
    <source>
        <dbReference type="EMBL" id="RNB77173.1"/>
    </source>
</evidence>
<dbReference type="EMBL" id="RHHT01000032">
    <property type="protein sequence ID" value="RNB77173.1"/>
    <property type="molecule type" value="Genomic_DNA"/>
</dbReference>
<dbReference type="AlphaFoldDB" id="A0A3M8CNG2"/>
<dbReference type="RefSeq" id="WP_122914275.1">
    <property type="nucleotide sequence ID" value="NZ_RHHT01000032.1"/>
</dbReference>
<gene>
    <name evidence="3" type="ORF">EDM58_16245</name>
</gene>
<sequence>MKRWSRALQNEKGSVTVEFIGILPFVFLILLILWQFLTGVYAVIIAQSAANEAAKVYSITGNSSEAERAAREIVNSAGGGISYNDSKSRISREGDNLFVARIGVNLDLFFIPEFIKKNMEPEDKVISLSRELRGRVVN</sequence>
<accession>A0A3M8CNG2</accession>
<evidence type="ECO:0000256" key="1">
    <source>
        <dbReference type="SAM" id="Phobius"/>
    </source>
</evidence>
<dbReference type="Pfam" id="PF07811">
    <property type="entry name" value="TadE"/>
    <property type="match status" value="1"/>
</dbReference>
<keyword evidence="1" id="KW-1133">Transmembrane helix</keyword>
<keyword evidence="1" id="KW-0812">Transmembrane</keyword>
<proteinExistence type="predicted"/>
<feature type="domain" description="TadE-like" evidence="2">
    <location>
        <begin position="13"/>
        <end position="54"/>
    </location>
</feature>
<organism evidence="3 4">
    <name type="scientific">Brevibacillus panacihumi</name>
    <dbReference type="NCBI Taxonomy" id="497735"/>
    <lineage>
        <taxon>Bacteria</taxon>
        <taxon>Bacillati</taxon>
        <taxon>Bacillota</taxon>
        <taxon>Bacilli</taxon>
        <taxon>Bacillales</taxon>
        <taxon>Paenibacillaceae</taxon>
        <taxon>Brevibacillus</taxon>
    </lineage>
</organism>